<keyword evidence="4 9" id="KW-0812">Transmembrane</keyword>
<evidence type="ECO:0000256" key="4">
    <source>
        <dbReference type="ARBA" id="ARBA00022692"/>
    </source>
</evidence>
<evidence type="ECO:0000313" key="10">
    <source>
        <dbReference type="EMBL" id="KAF2099028.1"/>
    </source>
</evidence>
<comment type="similarity">
    <text evidence="2">Belongs to the SYS1 family.</text>
</comment>
<feature type="transmembrane region" description="Helical" evidence="9">
    <location>
        <begin position="13"/>
        <end position="31"/>
    </location>
</feature>
<feature type="transmembrane region" description="Helical" evidence="9">
    <location>
        <begin position="82"/>
        <end position="100"/>
    </location>
</feature>
<evidence type="ECO:0000256" key="8">
    <source>
        <dbReference type="ARBA" id="ARBA00023136"/>
    </source>
</evidence>
<dbReference type="PANTHER" id="PTHR12952">
    <property type="entry name" value="SYS1"/>
    <property type="match status" value="1"/>
</dbReference>
<dbReference type="PANTHER" id="PTHR12952:SF0">
    <property type="entry name" value="PROTEIN SYS1 HOMOLOG"/>
    <property type="match status" value="1"/>
</dbReference>
<dbReference type="AlphaFoldDB" id="A0A9P4M6A6"/>
<dbReference type="GO" id="GO:0006895">
    <property type="term" value="P:Golgi to endosome transport"/>
    <property type="evidence" value="ECO:0007669"/>
    <property type="project" value="TreeGrafter"/>
</dbReference>
<keyword evidence="6 9" id="KW-1133">Transmembrane helix</keyword>
<keyword evidence="8 9" id="KW-0472">Membrane</keyword>
<keyword evidence="5" id="KW-0653">Protein transport</keyword>
<comment type="subcellular location">
    <subcellularLocation>
        <location evidence="1">Golgi apparatus membrane</location>
        <topology evidence="1">Multi-pass membrane protein</topology>
    </subcellularLocation>
</comment>
<gene>
    <name evidence="10" type="ORF">NA57DRAFT_7302</name>
</gene>
<dbReference type="InterPro" id="IPR019185">
    <property type="entry name" value="Integral_membrane_SYS1-rel"/>
</dbReference>
<dbReference type="GO" id="GO:0005829">
    <property type="term" value="C:cytosol"/>
    <property type="evidence" value="ECO:0007669"/>
    <property type="project" value="GOC"/>
</dbReference>
<keyword evidence="3" id="KW-0813">Transport</keyword>
<protein>
    <submittedName>
        <fullName evidence="10">Uncharacterized protein</fullName>
    </submittedName>
</protein>
<feature type="non-terminal residue" evidence="10">
    <location>
        <position position="151"/>
    </location>
</feature>
<sequence>PLRILRQIVVLQLLYYLSAGVLILFTALVAGKPVRLDLLLSWRSLRGDVTIGWMLGVVWMLNSLIAVIPLLLLIARSKLIPDFALTIHFIHLIITSLYSRSFPINWFWWALQAASAALMTSLGMWACQYRELRPVNFFSSKPGGEPNRRDS</sequence>
<feature type="non-terminal residue" evidence="10">
    <location>
        <position position="1"/>
    </location>
</feature>
<accession>A0A9P4M6A6</accession>
<evidence type="ECO:0000256" key="9">
    <source>
        <dbReference type="SAM" id="Phobius"/>
    </source>
</evidence>
<dbReference type="OrthoDB" id="542931at2759"/>
<keyword evidence="7" id="KW-0333">Golgi apparatus</keyword>
<evidence type="ECO:0000256" key="5">
    <source>
        <dbReference type="ARBA" id="ARBA00022927"/>
    </source>
</evidence>
<dbReference type="GO" id="GO:0005802">
    <property type="term" value="C:trans-Golgi network"/>
    <property type="evidence" value="ECO:0007669"/>
    <property type="project" value="TreeGrafter"/>
</dbReference>
<dbReference type="Proteomes" id="UP000799772">
    <property type="component" value="Unassembled WGS sequence"/>
</dbReference>
<comment type="caution">
    <text evidence="10">The sequence shown here is derived from an EMBL/GenBank/DDBJ whole genome shotgun (WGS) entry which is preliminary data.</text>
</comment>
<keyword evidence="11" id="KW-1185">Reference proteome</keyword>
<dbReference type="GO" id="GO:0034067">
    <property type="term" value="P:protein localization to Golgi apparatus"/>
    <property type="evidence" value="ECO:0007669"/>
    <property type="project" value="TreeGrafter"/>
</dbReference>
<evidence type="ECO:0000256" key="6">
    <source>
        <dbReference type="ARBA" id="ARBA00022989"/>
    </source>
</evidence>
<feature type="transmembrane region" description="Helical" evidence="9">
    <location>
        <begin position="51"/>
        <end position="75"/>
    </location>
</feature>
<evidence type="ECO:0000256" key="3">
    <source>
        <dbReference type="ARBA" id="ARBA00022448"/>
    </source>
</evidence>
<reference evidence="10" key="1">
    <citation type="journal article" date="2020" name="Stud. Mycol.">
        <title>101 Dothideomycetes genomes: a test case for predicting lifestyles and emergence of pathogens.</title>
        <authorList>
            <person name="Haridas S."/>
            <person name="Albert R."/>
            <person name="Binder M."/>
            <person name="Bloem J."/>
            <person name="Labutti K."/>
            <person name="Salamov A."/>
            <person name="Andreopoulos B."/>
            <person name="Baker S."/>
            <person name="Barry K."/>
            <person name="Bills G."/>
            <person name="Bluhm B."/>
            <person name="Cannon C."/>
            <person name="Castanera R."/>
            <person name="Culley D."/>
            <person name="Daum C."/>
            <person name="Ezra D."/>
            <person name="Gonzalez J."/>
            <person name="Henrissat B."/>
            <person name="Kuo A."/>
            <person name="Liang C."/>
            <person name="Lipzen A."/>
            <person name="Lutzoni F."/>
            <person name="Magnuson J."/>
            <person name="Mondo S."/>
            <person name="Nolan M."/>
            <person name="Ohm R."/>
            <person name="Pangilinan J."/>
            <person name="Park H.-J."/>
            <person name="Ramirez L."/>
            <person name="Alfaro M."/>
            <person name="Sun H."/>
            <person name="Tritt A."/>
            <person name="Yoshinaga Y."/>
            <person name="Zwiers L.-H."/>
            <person name="Turgeon B."/>
            <person name="Goodwin S."/>
            <person name="Spatafora J."/>
            <person name="Crous P."/>
            <person name="Grigoriev I."/>
        </authorList>
    </citation>
    <scope>NUCLEOTIDE SEQUENCE</scope>
    <source>
        <strain evidence="10">CBS 133067</strain>
    </source>
</reference>
<evidence type="ECO:0000313" key="11">
    <source>
        <dbReference type="Proteomes" id="UP000799772"/>
    </source>
</evidence>
<evidence type="ECO:0000256" key="1">
    <source>
        <dbReference type="ARBA" id="ARBA00004653"/>
    </source>
</evidence>
<evidence type="ECO:0000256" key="7">
    <source>
        <dbReference type="ARBA" id="ARBA00023034"/>
    </source>
</evidence>
<name>A0A9P4M6A6_9PEZI</name>
<dbReference type="Pfam" id="PF09801">
    <property type="entry name" value="SYS1"/>
    <property type="match status" value="1"/>
</dbReference>
<feature type="transmembrane region" description="Helical" evidence="9">
    <location>
        <begin position="106"/>
        <end position="127"/>
    </location>
</feature>
<organism evidence="10 11">
    <name type="scientific">Rhizodiscina lignyota</name>
    <dbReference type="NCBI Taxonomy" id="1504668"/>
    <lineage>
        <taxon>Eukaryota</taxon>
        <taxon>Fungi</taxon>
        <taxon>Dikarya</taxon>
        <taxon>Ascomycota</taxon>
        <taxon>Pezizomycotina</taxon>
        <taxon>Dothideomycetes</taxon>
        <taxon>Pleosporomycetidae</taxon>
        <taxon>Aulographales</taxon>
        <taxon>Rhizodiscinaceae</taxon>
        <taxon>Rhizodiscina</taxon>
    </lineage>
</organism>
<proteinExistence type="inferred from homology"/>
<dbReference type="GO" id="GO:0043001">
    <property type="term" value="P:Golgi to plasma membrane protein transport"/>
    <property type="evidence" value="ECO:0007669"/>
    <property type="project" value="TreeGrafter"/>
</dbReference>
<dbReference type="EMBL" id="ML978126">
    <property type="protein sequence ID" value="KAF2099028.1"/>
    <property type="molecule type" value="Genomic_DNA"/>
</dbReference>
<evidence type="ECO:0000256" key="2">
    <source>
        <dbReference type="ARBA" id="ARBA00008160"/>
    </source>
</evidence>
<dbReference type="GO" id="GO:0000139">
    <property type="term" value="C:Golgi membrane"/>
    <property type="evidence" value="ECO:0007669"/>
    <property type="project" value="UniProtKB-SubCell"/>
</dbReference>